<comment type="caution">
    <text evidence="2">The sequence shown here is derived from an EMBL/GenBank/DDBJ whole genome shotgun (WGS) entry which is preliminary data.</text>
</comment>
<evidence type="ECO:0000313" key="2">
    <source>
        <dbReference type="EMBL" id="KIF53667.1"/>
    </source>
</evidence>
<name>A0A0C1WBG2_9VIBR</name>
<dbReference type="EMBL" id="JPRD01000013">
    <property type="protein sequence ID" value="KIF53667.1"/>
    <property type="molecule type" value="Genomic_DNA"/>
</dbReference>
<evidence type="ECO:0000256" key="1">
    <source>
        <dbReference type="SAM" id="SignalP"/>
    </source>
</evidence>
<dbReference type="PROSITE" id="PS51257">
    <property type="entry name" value="PROKAR_LIPOPROTEIN"/>
    <property type="match status" value="1"/>
</dbReference>
<dbReference type="Proteomes" id="UP000031586">
    <property type="component" value="Unassembled WGS sequence"/>
</dbReference>
<feature type="chain" id="PRO_5002141869" description="Lipoprotein" evidence="1">
    <location>
        <begin position="21"/>
        <end position="78"/>
    </location>
</feature>
<reference evidence="2 3" key="1">
    <citation type="submission" date="2014-07" db="EMBL/GenBank/DDBJ databases">
        <title>Unique and conserved regions in Vibrio harveyi and related species in comparison with the shrimp pathogen Vibrio harveyi CAIM 1792.</title>
        <authorList>
            <person name="Espinoza-Valles I."/>
            <person name="Vora G."/>
            <person name="Leekitcharoenphon P."/>
            <person name="Ussery D."/>
            <person name="Hoj L."/>
            <person name="Gomez-Gil B."/>
        </authorList>
    </citation>
    <scope>NUCLEOTIDE SEQUENCE [LARGE SCALE GENOMIC DNA]</scope>
    <source>
        <strain evidence="3">CAIM 1854 / LMG 25443</strain>
    </source>
</reference>
<dbReference type="AlphaFoldDB" id="A0A0C1WBG2"/>
<evidence type="ECO:0008006" key="4">
    <source>
        <dbReference type="Google" id="ProtNLM"/>
    </source>
</evidence>
<gene>
    <name evidence="2" type="ORF">H735_07890</name>
</gene>
<protein>
    <recommendedName>
        <fullName evidence="4">Lipoprotein</fullName>
    </recommendedName>
</protein>
<evidence type="ECO:0000313" key="3">
    <source>
        <dbReference type="Proteomes" id="UP000031586"/>
    </source>
</evidence>
<sequence>MKAIKSIIIALLFTSTLSGCVSTPGHYRLAPNVRPTLMNANINVQPLVNTAVSVGKVVLPYAISAGHAYVNTPYFLLR</sequence>
<accession>A0A0C1WBG2</accession>
<feature type="signal peptide" evidence="1">
    <location>
        <begin position="1"/>
        <end position="20"/>
    </location>
</feature>
<proteinExistence type="predicted"/>
<dbReference type="RefSeq" id="WP_005449600.1">
    <property type="nucleotide sequence ID" value="NZ_BAOH01000024.1"/>
</dbReference>
<keyword evidence="1" id="KW-0732">Signal</keyword>
<organism evidence="2 3">
    <name type="scientific">Vibrio owensii CAIM 1854 = LMG 25443</name>
    <dbReference type="NCBI Taxonomy" id="1229493"/>
    <lineage>
        <taxon>Bacteria</taxon>
        <taxon>Pseudomonadati</taxon>
        <taxon>Pseudomonadota</taxon>
        <taxon>Gammaproteobacteria</taxon>
        <taxon>Vibrionales</taxon>
        <taxon>Vibrionaceae</taxon>
        <taxon>Vibrio</taxon>
    </lineage>
</organism>
<dbReference type="PATRIC" id="fig|1229493.5.peg.666"/>